<feature type="compositionally biased region" description="Low complexity" evidence="1">
    <location>
        <begin position="56"/>
        <end position="65"/>
    </location>
</feature>
<feature type="domain" description="Excalibur calcium-binding" evidence="2">
    <location>
        <begin position="69"/>
        <end position="106"/>
    </location>
</feature>
<sequence length="107" mass="11760">MLSTGWAIARYNGRDGYGTHPLQSEYIGLDGEHEMPAQPAAEPEPAPAEPAPAEPMPFVEPAAPATDPQFRTCGEANDNGYGDYQAGVDPEYNWYQDRDNDGWVCER</sequence>
<dbReference type="Proteomes" id="UP001500596">
    <property type="component" value="Unassembled WGS sequence"/>
</dbReference>
<feature type="region of interest" description="Disordered" evidence="1">
    <location>
        <begin position="32"/>
        <end position="107"/>
    </location>
</feature>
<dbReference type="Pfam" id="PF05901">
    <property type="entry name" value="Excalibur"/>
    <property type="match status" value="1"/>
</dbReference>
<feature type="compositionally biased region" description="Pro residues" evidence="1">
    <location>
        <begin position="42"/>
        <end position="55"/>
    </location>
</feature>
<gene>
    <name evidence="3" type="ORF">GCM10009807_24180</name>
</gene>
<evidence type="ECO:0000313" key="4">
    <source>
        <dbReference type="Proteomes" id="UP001500596"/>
    </source>
</evidence>
<evidence type="ECO:0000256" key="1">
    <source>
        <dbReference type="SAM" id="MobiDB-lite"/>
    </source>
</evidence>
<accession>A0ABN2H0V5</accession>
<reference evidence="3 4" key="1">
    <citation type="journal article" date="2019" name="Int. J. Syst. Evol. Microbiol.">
        <title>The Global Catalogue of Microorganisms (GCM) 10K type strain sequencing project: providing services to taxonomists for standard genome sequencing and annotation.</title>
        <authorList>
            <consortium name="The Broad Institute Genomics Platform"/>
            <consortium name="The Broad Institute Genome Sequencing Center for Infectious Disease"/>
            <person name="Wu L."/>
            <person name="Ma J."/>
        </authorList>
    </citation>
    <scope>NUCLEOTIDE SEQUENCE [LARGE SCALE GENOMIC DNA]</scope>
    <source>
        <strain evidence="3 4">JCM 15575</strain>
    </source>
</reference>
<comment type="caution">
    <text evidence="3">The sequence shown here is derived from an EMBL/GenBank/DDBJ whole genome shotgun (WGS) entry which is preliminary data.</text>
</comment>
<protein>
    <recommendedName>
        <fullName evidence="2">Excalibur calcium-binding domain-containing protein</fullName>
    </recommendedName>
</protein>
<name>A0ABN2H0V5_9MICO</name>
<organism evidence="3 4">
    <name type="scientific">Microbacterium lacus</name>
    <dbReference type="NCBI Taxonomy" id="415217"/>
    <lineage>
        <taxon>Bacteria</taxon>
        <taxon>Bacillati</taxon>
        <taxon>Actinomycetota</taxon>
        <taxon>Actinomycetes</taxon>
        <taxon>Micrococcales</taxon>
        <taxon>Microbacteriaceae</taxon>
        <taxon>Microbacterium</taxon>
    </lineage>
</organism>
<dbReference type="InterPro" id="IPR008613">
    <property type="entry name" value="Excalibur_Ca-bd_domain"/>
</dbReference>
<evidence type="ECO:0000259" key="2">
    <source>
        <dbReference type="SMART" id="SM00894"/>
    </source>
</evidence>
<proteinExistence type="predicted"/>
<evidence type="ECO:0000313" key="3">
    <source>
        <dbReference type="EMBL" id="GAA1679484.1"/>
    </source>
</evidence>
<feature type="compositionally biased region" description="Basic and acidic residues" evidence="1">
    <location>
        <begin position="96"/>
        <end position="107"/>
    </location>
</feature>
<dbReference type="SMART" id="SM00894">
    <property type="entry name" value="Excalibur"/>
    <property type="match status" value="1"/>
</dbReference>
<dbReference type="RefSeq" id="WP_344054904.1">
    <property type="nucleotide sequence ID" value="NZ_BAAAPK010000001.1"/>
</dbReference>
<dbReference type="EMBL" id="BAAAPK010000001">
    <property type="protein sequence ID" value="GAA1679484.1"/>
    <property type="molecule type" value="Genomic_DNA"/>
</dbReference>
<keyword evidence="4" id="KW-1185">Reference proteome</keyword>